<dbReference type="OrthoDB" id="5520910at2"/>
<reference evidence="2 4" key="2">
    <citation type="submission" date="2016-11" db="EMBL/GenBank/DDBJ databases">
        <title>Mixed transmission modes and dynamic genome evolution in an obligate animal-bacterial symbiosis.</title>
        <authorList>
            <person name="Russell S.L."/>
            <person name="Corbett-Detig R.B."/>
            <person name="Cavanaugh C.M."/>
        </authorList>
    </citation>
    <scope>NUCLEOTIDE SEQUENCE [LARGE SCALE GENOMIC DNA]</scope>
    <source>
        <strain evidence="2">MA-KB16</strain>
    </source>
</reference>
<dbReference type="InterPro" id="IPR010980">
    <property type="entry name" value="Cyt_c/b562"/>
</dbReference>
<dbReference type="GO" id="GO:0022900">
    <property type="term" value="P:electron transport chain"/>
    <property type="evidence" value="ECO:0007669"/>
    <property type="project" value="InterPro"/>
</dbReference>
<dbReference type="RefSeq" id="WP_043117196.1">
    <property type="nucleotide sequence ID" value="NZ_JRAA01000002.1"/>
</dbReference>
<dbReference type="Proteomes" id="UP000030856">
    <property type="component" value="Unassembled WGS sequence"/>
</dbReference>
<comment type="caution">
    <text evidence="1">The sequence shown here is derived from an EMBL/GenBank/DDBJ whole genome shotgun (WGS) entry which is preliminary data.</text>
</comment>
<evidence type="ECO:0000313" key="2">
    <source>
        <dbReference type="EMBL" id="OOY34624.1"/>
    </source>
</evidence>
<gene>
    <name evidence="2" type="ORF">BOV88_09225</name>
    <name evidence="1" type="ORF">JV46_08800</name>
</gene>
<dbReference type="GO" id="GO:0020037">
    <property type="term" value="F:heme binding"/>
    <property type="evidence" value="ECO:0007669"/>
    <property type="project" value="InterPro"/>
</dbReference>
<evidence type="ECO:0000313" key="1">
    <source>
        <dbReference type="EMBL" id="KHF24964.1"/>
    </source>
</evidence>
<protein>
    <submittedName>
        <fullName evidence="1">Cytochrome c556</fullName>
    </submittedName>
</protein>
<name>A0A0B0HAT7_SOVGS</name>
<dbReference type="Gene3D" id="1.20.120.10">
    <property type="entry name" value="Cytochrome c/b562"/>
    <property type="match status" value="1"/>
</dbReference>
<dbReference type="Pfam" id="PF01322">
    <property type="entry name" value="Cytochrom_C_2"/>
    <property type="match status" value="1"/>
</dbReference>
<dbReference type="PROSITE" id="PS51009">
    <property type="entry name" value="CYTCII"/>
    <property type="match status" value="1"/>
</dbReference>
<reference evidence="1 3" key="1">
    <citation type="journal article" date="2014" name="BMC Genomics">
        <title>The genome of the intracellular bacterium of the coastal bivalve, Solemya velum: a blueprint for thriving in and out of symbiosis.</title>
        <authorList>
            <person name="Dmytrenko O."/>
            <person name="Russell S.L."/>
            <person name="Loo W.T."/>
            <person name="Fontanez K.M."/>
            <person name="Liao L."/>
            <person name="Roeselers G."/>
            <person name="Sharma R."/>
            <person name="Stewart F.J."/>
            <person name="Newton I.L."/>
            <person name="Woyke T."/>
            <person name="Wu D."/>
            <person name="Lang J.M."/>
            <person name="Eisen J.A."/>
            <person name="Cavanaugh C.M."/>
        </authorList>
    </citation>
    <scope>NUCLEOTIDE SEQUENCE [LARGE SCALE GENOMIC DNA]</scope>
    <source>
        <strain evidence="1 3">WH</strain>
    </source>
</reference>
<dbReference type="Proteomes" id="UP000190962">
    <property type="component" value="Unassembled WGS sequence"/>
</dbReference>
<proteinExistence type="predicted"/>
<organism evidence="1 3">
    <name type="scientific">Solemya velum gill symbiont</name>
    <dbReference type="NCBI Taxonomy" id="2340"/>
    <lineage>
        <taxon>Bacteria</taxon>
        <taxon>Pseudomonadati</taxon>
        <taxon>Pseudomonadota</taxon>
        <taxon>Gammaproteobacteria</taxon>
        <taxon>sulfur-oxidizing symbionts</taxon>
    </lineage>
</organism>
<sequence length="199" mass="22248">MKTPNRKFLSVVAGLALGIGAIGTASAWYYAPSYYGPHGPNSHKQDRQGMMRDHGWAMRDLAAIIQGRKPFDRREATMLAREIEAGAGENLWRLYSPSSVASPGSRAAPSVWGSFDNFKANAAAMKESADRLADALEKRPTSEDYKQGVWVPEYSSPYGNRWGERDGGIIKEALNEYMRLNTICNACHQGYRGSRWQRW</sequence>
<dbReference type="EMBL" id="JRAA01000002">
    <property type="protein sequence ID" value="KHF24964.1"/>
    <property type="molecule type" value="Genomic_DNA"/>
</dbReference>
<evidence type="ECO:0000313" key="3">
    <source>
        <dbReference type="Proteomes" id="UP000030856"/>
    </source>
</evidence>
<dbReference type="EMBL" id="MPNX01000013">
    <property type="protein sequence ID" value="OOY34624.1"/>
    <property type="molecule type" value="Genomic_DNA"/>
</dbReference>
<dbReference type="AlphaFoldDB" id="A0A0B0HAT7"/>
<dbReference type="SUPFAM" id="SSF47175">
    <property type="entry name" value="Cytochromes"/>
    <property type="match status" value="1"/>
</dbReference>
<evidence type="ECO:0000313" key="4">
    <source>
        <dbReference type="Proteomes" id="UP000190962"/>
    </source>
</evidence>
<dbReference type="STRING" id="2340.JV46_08800"/>
<dbReference type="GeneID" id="86992204"/>
<keyword evidence="3" id="KW-1185">Reference proteome</keyword>
<dbReference type="InterPro" id="IPR002321">
    <property type="entry name" value="Cyt_c_II"/>
</dbReference>
<accession>A0A0B0HAT7</accession>
<dbReference type="GO" id="GO:0005506">
    <property type="term" value="F:iron ion binding"/>
    <property type="evidence" value="ECO:0007669"/>
    <property type="project" value="InterPro"/>
</dbReference>
<dbReference type="GO" id="GO:0009055">
    <property type="term" value="F:electron transfer activity"/>
    <property type="evidence" value="ECO:0007669"/>
    <property type="project" value="InterPro"/>
</dbReference>